<dbReference type="Proteomes" id="UP000000560">
    <property type="component" value="Chromosome I"/>
</dbReference>
<dbReference type="Gene3D" id="1.25.40.10">
    <property type="entry name" value="Tetratricopeptide repeat domain"/>
    <property type="match status" value="2"/>
</dbReference>
<evidence type="ECO:0000313" key="4">
    <source>
        <dbReference type="EMBL" id="CBF69947.1"/>
    </source>
</evidence>
<evidence type="ECO:0000256" key="2">
    <source>
        <dbReference type="SAM" id="MobiDB-lite"/>
    </source>
</evidence>
<dbReference type="STRING" id="227321.C8V1T9"/>
<sequence length="535" mass="61601">MKALPTNELEDLLTRRSNTRVRLANAMQPLYVLLRDRRIRPNTRHYKAVIQSNSDPEHGSSKTVRKLLVEMEKYNIPVDAGPLRAALLALAVHPDYLLRQDVLRALRDRWVTLSEDDWHYVVAGLIREQQFELALDHIAHMERKRIVVKDWLHSLLIYNLCDFNEFDLVRELMVVRLNQGHVMSRELRTYVLDSASKAHHYDLTSFIWRRIVELKNAAPPRGICEQVLEVAARHGDTQLKNAVVNMLEHNELELGYKDFLSLVRGHLAAGDLYSALEICTGTARGARMRCFKSIRVHCRENNIHPRDIWNTIKALKASGKVIQLEYAALVIELCEKAAARDPFVVDDGVNIYKGIYALCGRNPTLPMFNSLLAMCRAGNNVQSAVFFVKEMAKLGLVPNGETFEHLLFLCLKTGNFKSAYLYLDDLYKRGFKVRIRLRNEMLRLCAESDDEYAAKLLEHKEHPQLGKTAAQRERYKRQRAKYKERRKEKRKATSIAKAGEEEGWEDYEPSLSTPEDLVAKTEKVKTAVEQKPTET</sequence>
<feature type="compositionally biased region" description="Basic and acidic residues" evidence="2">
    <location>
        <begin position="517"/>
        <end position="535"/>
    </location>
</feature>
<dbReference type="VEuPathDB" id="FungiDB:AN10784"/>
<dbReference type="SMR" id="C8V1T9"/>
<organism evidence="4 5">
    <name type="scientific">Emericella nidulans (strain FGSC A4 / ATCC 38163 / CBS 112.46 / NRRL 194 / M139)</name>
    <name type="common">Aspergillus nidulans</name>
    <dbReference type="NCBI Taxonomy" id="227321"/>
    <lineage>
        <taxon>Eukaryota</taxon>
        <taxon>Fungi</taxon>
        <taxon>Dikarya</taxon>
        <taxon>Ascomycota</taxon>
        <taxon>Pezizomycotina</taxon>
        <taxon>Eurotiomycetes</taxon>
        <taxon>Eurotiomycetidae</taxon>
        <taxon>Eurotiales</taxon>
        <taxon>Aspergillaceae</taxon>
        <taxon>Aspergillus</taxon>
        <taxon>Aspergillus subgen. Nidulantes</taxon>
    </lineage>
</organism>
<dbReference type="PANTHER" id="PTHR47939:SF5">
    <property type="entry name" value="PENTACOTRIPEPTIDE-REPEAT REGION OF PRORP DOMAIN-CONTAINING PROTEIN"/>
    <property type="match status" value="1"/>
</dbReference>
<evidence type="ECO:0000313" key="5">
    <source>
        <dbReference type="Proteomes" id="UP000000560"/>
    </source>
</evidence>
<dbReference type="GO" id="GO:0004526">
    <property type="term" value="F:ribonuclease P activity"/>
    <property type="evidence" value="ECO:0000318"/>
    <property type="project" value="GO_Central"/>
</dbReference>
<keyword evidence="1" id="KW-0677">Repeat</keyword>
<feature type="compositionally biased region" description="Basic residues" evidence="2">
    <location>
        <begin position="474"/>
        <end position="492"/>
    </location>
</feature>
<dbReference type="Pfam" id="PF23276">
    <property type="entry name" value="TPR_24"/>
    <property type="match status" value="1"/>
</dbReference>
<dbReference type="KEGG" id="ani:ANIA_10784"/>
<feature type="domain" description="Pentatricopeptide repeat-containing protein-mitochondrial" evidence="3">
    <location>
        <begin position="222"/>
        <end position="336"/>
    </location>
</feature>
<dbReference type="GO" id="GO:0097745">
    <property type="term" value="P:mitochondrial tRNA 5'-end processing"/>
    <property type="evidence" value="ECO:0000318"/>
    <property type="project" value="GO_Central"/>
</dbReference>
<dbReference type="AlphaFoldDB" id="C8V1T9"/>
<reference evidence="5" key="2">
    <citation type="journal article" date="2009" name="Fungal Genet. Biol.">
        <title>The 2008 update of the Aspergillus nidulans genome annotation: a community effort.</title>
        <authorList>
            <person name="Wortman J.R."/>
            <person name="Gilsenan J.M."/>
            <person name="Joardar V."/>
            <person name="Deegan J."/>
            <person name="Clutterbuck J."/>
            <person name="Andersen M.R."/>
            <person name="Archer D."/>
            <person name="Bencina M."/>
            <person name="Braus G."/>
            <person name="Coutinho P."/>
            <person name="von Dohren H."/>
            <person name="Doonan J."/>
            <person name="Driessen A.J."/>
            <person name="Durek P."/>
            <person name="Espeso E."/>
            <person name="Fekete E."/>
            <person name="Flipphi M."/>
            <person name="Estrada C.G."/>
            <person name="Geysens S."/>
            <person name="Goldman G."/>
            <person name="de Groot P.W."/>
            <person name="Hansen K."/>
            <person name="Harris S.D."/>
            <person name="Heinekamp T."/>
            <person name="Helmstaedt K."/>
            <person name="Henrissat B."/>
            <person name="Hofmann G."/>
            <person name="Homan T."/>
            <person name="Horio T."/>
            <person name="Horiuchi H."/>
            <person name="James S."/>
            <person name="Jones M."/>
            <person name="Karaffa L."/>
            <person name="Karanyi Z."/>
            <person name="Kato M."/>
            <person name="Keller N."/>
            <person name="Kelly D.E."/>
            <person name="Kiel J.A."/>
            <person name="Kim J.M."/>
            <person name="van der Klei I.J."/>
            <person name="Klis F.M."/>
            <person name="Kovalchuk A."/>
            <person name="Krasevec N."/>
            <person name="Kubicek C.P."/>
            <person name="Liu B."/>
            <person name="Maccabe A."/>
            <person name="Meyer V."/>
            <person name="Mirabito P."/>
            <person name="Miskei M."/>
            <person name="Mos M."/>
            <person name="Mullins J."/>
            <person name="Nelson D.R."/>
            <person name="Nielsen J."/>
            <person name="Oakley B.R."/>
            <person name="Osmani S.A."/>
            <person name="Pakula T."/>
            <person name="Paszewski A."/>
            <person name="Paulsen I."/>
            <person name="Pilsyk S."/>
            <person name="Pocsi I."/>
            <person name="Punt P.J."/>
            <person name="Ram A.F."/>
            <person name="Ren Q."/>
            <person name="Robellet X."/>
            <person name="Robson G."/>
            <person name="Seiboth B."/>
            <person name="van Solingen P."/>
            <person name="Specht T."/>
            <person name="Sun J."/>
            <person name="Taheri-Talesh N."/>
            <person name="Takeshita N."/>
            <person name="Ussery D."/>
            <person name="vanKuyk P.A."/>
            <person name="Visser H."/>
            <person name="van de Vondervoort P.J."/>
            <person name="de Vries R.P."/>
            <person name="Walton J."/>
            <person name="Xiang X."/>
            <person name="Xiong Y."/>
            <person name="Zeng A.P."/>
            <person name="Brandt B.W."/>
            <person name="Cornell M.J."/>
            <person name="van den Hondel C.A."/>
            <person name="Visser J."/>
            <person name="Oliver S.G."/>
            <person name="Turner G."/>
        </authorList>
    </citation>
    <scope>GENOME REANNOTATION</scope>
    <source>
        <strain evidence="5">FGSC A4 / ATCC 38163 / CBS 112.46 / NRRL 194 / M139</strain>
    </source>
</reference>
<dbReference type="GO" id="GO:0030678">
    <property type="term" value="C:mitochondrial ribonuclease P complex"/>
    <property type="evidence" value="ECO:0000318"/>
    <property type="project" value="GO_Central"/>
</dbReference>
<gene>
    <name evidence="4" type="ORF">ANIA_10784</name>
</gene>
<proteinExistence type="predicted"/>
<accession>C8V1T9</accession>
<dbReference type="InterPro" id="IPR057027">
    <property type="entry name" value="TPR_mt"/>
</dbReference>
<reference evidence="5" key="1">
    <citation type="journal article" date="2005" name="Nature">
        <title>Sequencing of Aspergillus nidulans and comparative analysis with A. fumigatus and A. oryzae.</title>
        <authorList>
            <person name="Galagan J.E."/>
            <person name="Calvo S.E."/>
            <person name="Cuomo C."/>
            <person name="Ma L.J."/>
            <person name="Wortman J.R."/>
            <person name="Batzoglou S."/>
            <person name="Lee S.I."/>
            <person name="Basturkmen M."/>
            <person name="Spevak C.C."/>
            <person name="Clutterbuck J."/>
            <person name="Kapitonov V."/>
            <person name="Jurka J."/>
            <person name="Scazzocchio C."/>
            <person name="Farman M."/>
            <person name="Butler J."/>
            <person name="Purcell S."/>
            <person name="Harris S."/>
            <person name="Braus G.H."/>
            <person name="Draht O."/>
            <person name="Busch S."/>
            <person name="D'Enfert C."/>
            <person name="Bouchier C."/>
            <person name="Goldman G.H."/>
            <person name="Bell-Pedersen D."/>
            <person name="Griffiths-Jones S."/>
            <person name="Doonan J.H."/>
            <person name="Yu J."/>
            <person name="Vienken K."/>
            <person name="Pain A."/>
            <person name="Freitag M."/>
            <person name="Selker E.U."/>
            <person name="Archer D.B."/>
            <person name="Penalva M.A."/>
            <person name="Oakley B.R."/>
            <person name="Momany M."/>
            <person name="Tanaka T."/>
            <person name="Kumagai T."/>
            <person name="Asai K."/>
            <person name="Machida M."/>
            <person name="Nierman W.C."/>
            <person name="Denning D.W."/>
            <person name="Caddick M."/>
            <person name="Hynes M."/>
            <person name="Paoletti M."/>
            <person name="Fischer R."/>
            <person name="Miller B."/>
            <person name="Dyer P."/>
            <person name="Sachs M.S."/>
            <person name="Osmani S.A."/>
            <person name="Birren B.W."/>
        </authorList>
    </citation>
    <scope>NUCLEOTIDE SEQUENCE [LARGE SCALE GENOMIC DNA]</scope>
    <source>
        <strain evidence="5">FGSC A4 / ATCC 38163 / CBS 112.46 / NRRL 194 / M139</strain>
    </source>
</reference>
<evidence type="ECO:0000256" key="1">
    <source>
        <dbReference type="ARBA" id="ARBA00022737"/>
    </source>
</evidence>
<dbReference type="RefSeq" id="XP_050466971.1">
    <property type="nucleotide sequence ID" value="XM_050611655.1"/>
</dbReference>
<dbReference type="InterPro" id="IPR050667">
    <property type="entry name" value="PPR-containing_protein"/>
</dbReference>
<protein>
    <submittedName>
        <fullName evidence="4">Pentatricopeptide repeat protein (AFU_orthologue AFUA_2G12010)</fullName>
    </submittedName>
</protein>
<dbReference type="OrthoDB" id="747253at2759"/>
<dbReference type="GO" id="GO:0001682">
    <property type="term" value="P:tRNA 5'-leader removal"/>
    <property type="evidence" value="ECO:0000318"/>
    <property type="project" value="GO_Central"/>
</dbReference>
<dbReference type="GeneID" id="74896600"/>
<feature type="region of interest" description="Disordered" evidence="2">
    <location>
        <begin position="463"/>
        <end position="535"/>
    </location>
</feature>
<dbReference type="GO" id="GO:0005576">
    <property type="term" value="C:extracellular region"/>
    <property type="evidence" value="ECO:0000314"/>
    <property type="project" value="AspGD"/>
</dbReference>
<dbReference type="InterPro" id="IPR011990">
    <property type="entry name" value="TPR-like_helical_dom_sf"/>
</dbReference>
<dbReference type="OMA" id="TTHHYEL"/>
<keyword evidence="5" id="KW-1185">Reference proteome</keyword>
<dbReference type="HOGENOM" id="CLU_008514_1_1_1"/>
<dbReference type="eggNOG" id="KOG4197">
    <property type="taxonomic scope" value="Eukaryota"/>
</dbReference>
<name>C8V1T9_EMENI</name>
<dbReference type="EMBL" id="BN001301">
    <property type="protein sequence ID" value="CBF69947.1"/>
    <property type="molecule type" value="Genomic_DNA"/>
</dbReference>
<dbReference type="PANTHER" id="PTHR47939">
    <property type="entry name" value="MEMBRANE-ASSOCIATED SALT-INDUCIBLE PROTEIN-LIKE"/>
    <property type="match status" value="1"/>
</dbReference>
<evidence type="ECO:0000259" key="3">
    <source>
        <dbReference type="Pfam" id="PF23276"/>
    </source>
</evidence>
<dbReference type="InParanoid" id="C8V1T9"/>